<evidence type="ECO:0000256" key="2">
    <source>
        <dbReference type="ARBA" id="ARBA00022695"/>
    </source>
</evidence>
<dbReference type="InterPro" id="IPR013546">
    <property type="entry name" value="PII_UdlTrfase/GS_AdlTrfase"/>
</dbReference>
<keyword evidence="2 6" id="KW-0548">Nucleotidyltransferase</keyword>
<dbReference type="RefSeq" id="WP_131156121.1">
    <property type="nucleotide sequence ID" value="NZ_CP036402.1"/>
</dbReference>
<evidence type="ECO:0000256" key="1">
    <source>
        <dbReference type="ARBA" id="ARBA00022679"/>
    </source>
</evidence>
<dbReference type="EMBL" id="CP036402">
    <property type="protein sequence ID" value="QBI21128.1"/>
    <property type="molecule type" value="Genomic_DNA"/>
</dbReference>
<dbReference type="InterPro" id="IPR006674">
    <property type="entry name" value="HD_domain"/>
</dbReference>
<name>A0A411YIN4_9ACTN</name>
<comment type="catalytic activity">
    <reaction evidence="6">
        <text>[protein-PII]-uridylyl-L-tyrosine + H2O = [protein-PII]-L-tyrosine + UMP + H(+)</text>
        <dbReference type="Rhea" id="RHEA:48600"/>
        <dbReference type="Rhea" id="RHEA-COMP:12147"/>
        <dbReference type="Rhea" id="RHEA-COMP:12148"/>
        <dbReference type="ChEBI" id="CHEBI:15377"/>
        <dbReference type="ChEBI" id="CHEBI:15378"/>
        <dbReference type="ChEBI" id="CHEBI:46858"/>
        <dbReference type="ChEBI" id="CHEBI:57865"/>
        <dbReference type="ChEBI" id="CHEBI:90602"/>
    </reaction>
</comment>
<evidence type="ECO:0000256" key="7">
    <source>
        <dbReference type="SAM" id="MobiDB-lite"/>
    </source>
</evidence>
<dbReference type="EC" id="2.7.7.59" evidence="6"/>
<dbReference type="PANTHER" id="PTHR47320:SF1">
    <property type="entry name" value="BIFUNCTIONAL URIDYLYLTRANSFERASE_URIDYLYL-REMOVING ENZYME"/>
    <property type="match status" value="1"/>
</dbReference>
<proteinExistence type="inferred from homology"/>
<keyword evidence="3 6" id="KW-0378">Hydrolase</keyword>
<gene>
    <name evidence="6" type="primary">glnD</name>
    <name evidence="9" type="ORF">ER308_17165</name>
</gene>
<dbReference type="Gene3D" id="1.10.3090.10">
    <property type="entry name" value="cca-adding enzyme, domain 2"/>
    <property type="match status" value="1"/>
</dbReference>
<keyword evidence="5 6" id="KW-0511">Multifunctional enzyme</keyword>
<dbReference type="AlphaFoldDB" id="A0A411YIN4"/>
<dbReference type="KEGG" id="erz:ER308_17165"/>
<comment type="similarity">
    <text evidence="6">Belongs to the GlnD family.</text>
</comment>
<dbReference type="PANTHER" id="PTHR47320">
    <property type="entry name" value="BIFUNCTIONAL URIDYLYLTRANSFERASE/URIDYLYL-REMOVING ENZYME"/>
    <property type="match status" value="1"/>
</dbReference>
<evidence type="ECO:0000256" key="6">
    <source>
        <dbReference type="HAMAP-Rule" id="MF_00277"/>
    </source>
</evidence>
<dbReference type="InterPro" id="IPR002934">
    <property type="entry name" value="Polymerase_NTP_transf_dom"/>
</dbReference>
<dbReference type="Pfam" id="PF01966">
    <property type="entry name" value="HD"/>
    <property type="match status" value="1"/>
</dbReference>
<dbReference type="HAMAP" id="MF_00277">
    <property type="entry name" value="PII_uridylyl_transf"/>
    <property type="match status" value="1"/>
</dbReference>
<comment type="function">
    <text evidence="6">Modifies, by uridylylation and deuridylylation, the PII regulatory proteins (GlnB and homologs), in response to the nitrogen status of the cell that GlnD senses through the glutamine level. Under low glutamine levels, catalyzes the conversion of the PII proteins and UTP to PII-UMP and PPi, while under higher glutamine levels, GlnD hydrolyzes PII-UMP to PII and UMP (deuridylylation). Thus, controls uridylylation state and activity of the PII proteins, and plays an important role in the regulation of nitrogen metabolism.</text>
</comment>
<comment type="activity regulation">
    <text evidence="6">Uridylyltransferase (UTase) activity is inhibited by glutamine, while glutamine activates uridylyl-removing (UR) activity.</text>
</comment>
<evidence type="ECO:0000256" key="4">
    <source>
        <dbReference type="ARBA" id="ARBA00022842"/>
    </source>
</evidence>
<dbReference type="OrthoDB" id="9758038at2"/>
<evidence type="ECO:0000313" key="9">
    <source>
        <dbReference type="EMBL" id="QBI21128.1"/>
    </source>
</evidence>
<evidence type="ECO:0000256" key="5">
    <source>
        <dbReference type="ARBA" id="ARBA00023268"/>
    </source>
</evidence>
<dbReference type="SUPFAM" id="SSF81301">
    <property type="entry name" value="Nucleotidyltransferase"/>
    <property type="match status" value="1"/>
</dbReference>
<organism evidence="9 10">
    <name type="scientific">Egibacter rhizosphaerae</name>
    <dbReference type="NCBI Taxonomy" id="1670831"/>
    <lineage>
        <taxon>Bacteria</taxon>
        <taxon>Bacillati</taxon>
        <taxon>Actinomycetota</taxon>
        <taxon>Nitriliruptoria</taxon>
        <taxon>Egibacterales</taxon>
        <taxon>Egibacteraceae</taxon>
        <taxon>Egibacter</taxon>
    </lineage>
</organism>
<keyword evidence="1 6" id="KW-0808">Transferase</keyword>
<feature type="region of interest" description="Disordered" evidence="7">
    <location>
        <begin position="588"/>
        <end position="607"/>
    </location>
</feature>
<sequence>MGPLDVRAVDAPVGRAWTEAWSNRVDAHVARSLASVDAGGVAVVALGSYARRQLCPASDVDLLLLHDGWKDSRLEELVRAVCYPLWDARLEVGYAVRTPREAVRAATERLETATALVDRRLVAGEVGLLDELSGRAQRWMRRRGGRLVTELEAVEARRRADGVAGELEPDLKRGVGGLRDVHALRWAAAGLLGEPSIDALIGAAYLSAADERALTSAAGELLALRVALHLGHGPSVRPGTEADRLRLERQDDVAEVAGMGGDGGALLRRAGLAARSIAHLHARAWPRLVADAGRGRTRLAPPAEPLEDGLVLRDGIVEAEPGRRLADDPALGLRAVAAAAARETNLGRATASAWRRELAGIGTLPWNAAARAALLAVLRRGEAGEPALADADEMGLLGAHLPDWQRIRGAPQRNPYHRYDVDTHLRRTVAELVRLVDGAEDWRHTSVWERLDDPDVLLLGAFLHDVGKVSSGDHSVVGAQIAREWLLRMGFDRRRADRVAKLVRLHLLLPETATARDLDDQDEIDRVADRVGDAPTLDALYLLALADARATGPAATSSWKDGLLADLHARVRTVLTGDPEATRQLVGPEARLEDVRTHLGDDAGPAR</sequence>
<comment type="caution">
    <text evidence="6">Lacks conserved residue(s) required for the propagation of feature annotation.</text>
</comment>
<dbReference type="Pfam" id="PF08335">
    <property type="entry name" value="GlnD_UR_UTase"/>
    <property type="match status" value="1"/>
</dbReference>
<comment type="catalytic activity">
    <reaction evidence="6">
        <text>[protein-PII]-L-tyrosine + UTP = [protein-PII]-uridylyl-L-tyrosine + diphosphate</text>
        <dbReference type="Rhea" id="RHEA:13673"/>
        <dbReference type="Rhea" id="RHEA-COMP:12147"/>
        <dbReference type="Rhea" id="RHEA-COMP:12148"/>
        <dbReference type="ChEBI" id="CHEBI:33019"/>
        <dbReference type="ChEBI" id="CHEBI:46398"/>
        <dbReference type="ChEBI" id="CHEBI:46858"/>
        <dbReference type="ChEBI" id="CHEBI:90602"/>
        <dbReference type="EC" id="2.7.7.59"/>
    </reaction>
</comment>
<feature type="compositionally biased region" description="Basic and acidic residues" evidence="7">
    <location>
        <begin position="590"/>
        <end position="601"/>
    </location>
</feature>
<dbReference type="GO" id="GO:0006808">
    <property type="term" value="P:regulation of nitrogen utilization"/>
    <property type="evidence" value="ECO:0007669"/>
    <property type="project" value="UniProtKB-UniRule"/>
</dbReference>
<dbReference type="SUPFAM" id="SSF109604">
    <property type="entry name" value="HD-domain/PDEase-like"/>
    <property type="match status" value="1"/>
</dbReference>
<keyword evidence="4 6" id="KW-0460">Magnesium</keyword>
<reference evidence="9 10" key="1">
    <citation type="submission" date="2019-01" db="EMBL/GenBank/DDBJ databases">
        <title>Egibacter rhizosphaerae EGI 80759T.</title>
        <authorList>
            <person name="Chen D.-D."/>
            <person name="Tian Y."/>
            <person name="Jiao J.-Y."/>
            <person name="Zhang X.-T."/>
            <person name="Zhang Y.-G."/>
            <person name="Zhang Y."/>
            <person name="Xiao M."/>
            <person name="Shu W.-S."/>
            <person name="Li W.-J."/>
        </authorList>
    </citation>
    <scope>NUCLEOTIDE SEQUENCE [LARGE SCALE GENOMIC DNA]</scope>
    <source>
        <strain evidence="9 10">EGI 80759</strain>
    </source>
</reference>
<comment type="domain">
    <text evidence="6">Has four distinct domains: an N-terminal nucleotidyltransferase (NT) domain responsible for UTase activity, a central HD domain that encodes UR activity, and two C-terminal ACT domains that seem to have a role in glutamine sensing.</text>
</comment>
<evidence type="ECO:0000313" key="10">
    <source>
        <dbReference type="Proteomes" id="UP000291469"/>
    </source>
</evidence>
<dbReference type="InterPro" id="IPR043519">
    <property type="entry name" value="NT_sf"/>
</dbReference>
<keyword evidence="10" id="KW-1185">Reference proteome</keyword>
<feature type="domain" description="HD" evidence="8">
    <location>
        <begin position="421"/>
        <end position="540"/>
    </location>
</feature>
<dbReference type="GO" id="GO:0008081">
    <property type="term" value="F:phosphoric diester hydrolase activity"/>
    <property type="evidence" value="ECO:0007669"/>
    <property type="project" value="UniProtKB-UniRule"/>
</dbReference>
<dbReference type="InterPro" id="IPR010043">
    <property type="entry name" value="UTase/UR"/>
</dbReference>
<dbReference type="Proteomes" id="UP000291469">
    <property type="component" value="Chromosome"/>
</dbReference>
<protein>
    <recommendedName>
        <fullName evidence="6">Bifunctional uridylyltransferase/uridylyl-removing enzyme</fullName>
        <shortName evidence="6">UTase/UR</shortName>
    </recommendedName>
    <alternativeName>
        <fullName evidence="6">Bifunctional [protein-PII] modification enzyme</fullName>
    </alternativeName>
    <alternativeName>
        <fullName evidence="6">Bifunctional nitrogen sensor protein</fullName>
    </alternativeName>
    <domain>
        <recommendedName>
            <fullName evidence="6">[Protein-PII] uridylyltransferase</fullName>
            <shortName evidence="6">PII uridylyltransferase</shortName>
            <shortName evidence="6">UTase</shortName>
            <ecNumber evidence="6">2.7.7.59</ecNumber>
        </recommendedName>
    </domain>
    <domain>
        <recommendedName>
            <fullName evidence="6">[Protein-PII]-UMP uridylyl-removing enzyme</fullName>
            <shortName evidence="6">UR</shortName>
            <ecNumber evidence="6">3.1.4.-</ecNumber>
        </recommendedName>
    </domain>
</protein>
<accession>A0A411YIN4</accession>
<feature type="region of interest" description="Uridylyltransferase" evidence="6">
    <location>
        <begin position="1"/>
        <end position="305"/>
    </location>
</feature>
<comment type="cofactor">
    <cofactor evidence="6">
        <name>Mg(2+)</name>
        <dbReference type="ChEBI" id="CHEBI:18420"/>
    </cofactor>
</comment>
<evidence type="ECO:0000259" key="8">
    <source>
        <dbReference type="PROSITE" id="PS51831"/>
    </source>
</evidence>
<dbReference type="PROSITE" id="PS51831">
    <property type="entry name" value="HD"/>
    <property type="match status" value="1"/>
</dbReference>
<dbReference type="EC" id="3.1.4.-" evidence="6"/>
<dbReference type="GO" id="GO:0008773">
    <property type="term" value="F:[protein-PII] uridylyltransferase activity"/>
    <property type="evidence" value="ECO:0007669"/>
    <property type="project" value="UniProtKB-UniRule"/>
</dbReference>
<evidence type="ECO:0000256" key="3">
    <source>
        <dbReference type="ARBA" id="ARBA00022801"/>
    </source>
</evidence>
<dbReference type="Pfam" id="PF01909">
    <property type="entry name" value="NTP_transf_2"/>
    <property type="match status" value="1"/>
</dbReference>